<dbReference type="AlphaFoldDB" id="A0A1Y0EJF3"/>
<gene>
    <name evidence="7" type="ORF">CCO03_01820</name>
</gene>
<accession>A0A1Y0EJF3</accession>
<dbReference type="Proteomes" id="UP000196138">
    <property type="component" value="Chromosome"/>
</dbReference>
<proteinExistence type="inferred from homology"/>
<dbReference type="GO" id="GO:0033573">
    <property type="term" value="C:high-affinity iron permease complex"/>
    <property type="evidence" value="ECO:0007669"/>
    <property type="project" value="InterPro"/>
</dbReference>
<keyword evidence="3 6" id="KW-0812">Transmembrane</keyword>
<dbReference type="InterPro" id="IPR004923">
    <property type="entry name" value="FTR1/Fip1/EfeU"/>
</dbReference>
<evidence type="ECO:0000256" key="1">
    <source>
        <dbReference type="ARBA" id="ARBA00004141"/>
    </source>
</evidence>
<feature type="transmembrane region" description="Helical" evidence="6">
    <location>
        <begin position="173"/>
        <end position="198"/>
    </location>
</feature>
<keyword evidence="8" id="KW-1185">Reference proteome</keyword>
<reference evidence="7 8" key="1">
    <citation type="submission" date="2017-05" db="EMBL/GenBank/DDBJ databases">
        <authorList>
            <person name="Song R."/>
            <person name="Chenine A.L."/>
            <person name="Ruprecht R.M."/>
        </authorList>
    </citation>
    <scope>NUCLEOTIDE SEQUENCE [LARGE SCALE GENOMIC DNA]</scope>
    <source>
        <strain evidence="7 8">DSM 26136</strain>
    </source>
</reference>
<evidence type="ECO:0000313" key="8">
    <source>
        <dbReference type="Proteomes" id="UP000196138"/>
    </source>
</evidence>
<evidence type="ECO:0000313" key="7">
    <source>
        <dbReference type="EMBL" id="ARU03590.1"/>
    </source>
</evidence>
<feature type="transmembrane region" description="Helical" evidence="6">
    <location>
        <begin position="41"/>
        <end position="61"/>
    </location>
</feature>
<evidence type="ECO:0000256" key="5">
    <source>
        <dbReference type="ARBA" id="ARBA00023136"/>
    </source>
</evidence>
<feature type="transmembrane region" description="Helical" evidence="6">
    <location>
        <begin position="68"/>
        <end position="85"/>
    </location>
</feature>
<comment type="similarity">
    <text evidence="2">Belongs to the oxidase-dependent Fe transporter (OFeT) (TC 9.A.10.1) family.</text>
</comment>
<evidence type="ECO:0000256" key="3">
    <source>
        <dbReference type="ARBA" id="ARBA00022692"/>
    </source>
</evidence>
<sequence>MIETAFLVARECAELLLVVWSLHACLVGARRTDLLVHLRTGTAVGVVAGLALVAVLVLGNLSPRADALLAIVLGLGVLFMAGAMLSSRTTIDGHVAGWFHDALDGRASPAMVFGFAALAAWRESAEVGVFIYASAPHLSALDIAGGVILGLALMLTVALAFRTLGARVPLLALYHLSSLLLCLIAIQLTLEGLGGLLASYPSLAGSWVARLLSPEGEAFGWLCALLMLGPLLVVARRWWTQAAPKA</sequence>
<evidence type="ECO:0000256" key="4">
    <source>
        <dbReference type="ARBA" id="ARBA00022989"/>
    </source>
</evidence>
<organism evidence="7 8">
    <name type="scientific">Comamonas serinivorans</name>
    <dbReference type="NCBI Taxonomy" id="1082851"/>
    <lineage>
        <taxon>Bacteria</taxon>
        <taxon>Pseudomonadati</taxon>
        <taxon>Pseudomonadota</taxon>
        <taxon>Betaproteobacteria</taxon>
        <taxon>Burkholderiales</taxon>
        <taxon>Comamonadaceae</taxon>
        <taxon>Comamonas</taxon>
    </lineage>
</organism>
<evidence type="ECO:0000256" key="6">
    <source>
        <dbReference type="SAM" id="Phobius"/>
    </source>
</evidence>
<evidence type="ECO:0000256" key="2">
    <source>
        <dbReference type="ARBA" id="ARBA00008333"/>
    </source>
</evidence>
<protein>
    <recommendedName>
        <fullName evidence="9">FTR1 family iron permease</fullName>
    </recommendedName>
</protein>
<keyword evidence="4 6" id="KW-1133">Transmembrane helix</keyword>
<keyword evidence="5 6" id="KW-0472">Membrane</keyword>
<comment type="subcellular location">
    <subcellularLocation>
        <location evidence="1">Membrane</location>
        <topology evidence="1">Multi-pass membrane protein</topology>
    </subcellularLocation>
</comment>
<evidence type="ECO:0008006" key="9">
    <source>
        <dbReference type="Google" id="ProtNLM"/>
    </source>
</evidence>
<dbReference type="PANTHER" id="PTHR31632:SF2">
    <property type="entry name" value="PLASMA MEMBRANE IRON PERMEASE"/>
    <property type="match status" value="1"/>
</dbReference>
<dbReference type="RefSeq" id="WP_087276480.1">
    <property type="nucleotide sequence ID" value="NZ_CP021455.1"/>
</dbReference>
<feature type="transmembrane region" description="Helical" evidence="6">
    <location>
        <begin position="218"/>
        <end position="239"/>
    </location>
</feature>
<dbReference type="PANTHER" id="PTHR31632">
    <property type="entry name" value="IRON TRANSPORTER FTH1"/>
    <property type="match status" value="1"/>
</dbReference>
<dbReference type="KEGG" id="cser:CCO03_01820"/>
<dbReference type="EMBL" id="CP021455">
    <property type="protein sequence ID" value="ARU03590.1"/>
    <property type="molecule type" value="Genomic_DNA"/>
</dbReference>
<feature type="transmembrane region" description="Helical" evidence="6">
    <location>
        <begin position="143"/>
        <end position="161"/>
    </location>
</feature>
<name>A0A1Y0EJF3_9BURK</name>
<dbReference type="GO" id="GO:0015093">
    <property type="term" value="F:ferrous iron transmembrane transporter activity"/>
    <property type="evidence" value="ECO:0007669"/>
    <property type="project" value="TreeGrafter"/>
</dbReference>